<dbReference type="PANTHER" id="PTHR12149">
    <property type="entry name" value="FRUCTOSAMINE 3 KINASE-RELATED PROTEIN"/>
    <property type="match status" value="1"/>
</dbReference>
<proteinExistence type="inferred from homology"/>
<name>A0A6P0HNM0_9ACTN</name>
<dbReference type="Gene3D" id="3.30.200.20">
    <property type="entry name" value="Phosphorylase Kinase, domain 1"/>
    <property type="match status" value="1"/>
</dbReference>
<dbReference type="EMBL" id="JAAGXA010000012">
    <property type="protein sequence ID" value="NEN79844.1"/>
    <property type="molecule type" value="Genomic_DNA"/>
</dbReference>
<dbReference type="Pfam" id="PF03881">
    <property type="entry name" value="Fructosamin_kin"/>
    <property type="match status" value="1"/>
</dbReference>
<dbReference type="InterPro" id="IPR011009">
    <property type="entry name" value="Kinase-like_dom_sf"/>
</dbReference>
<dbReference type="Gene3D" id="1.10.510.10">
    <property type="entry name" value="Transferase(Phosphotransferase) domain 1"/>
    <property type="match status" value="1"/>
</dbReference>
<reference evidence="2 3" key="1">
    <citation type="journal article" date="2014" name="Int. J. Syst. Evol. Microbiol.">
        <title>Nocardioides zeae sp. nov., isolated from the stem of Zea mays.</title>
        <authorList>
            <person name="Glaeser S.P."/>
            <person name="McInroy J.A."/>
            <person name="Busse H.J."/>
            <person name="Kampfer P."/>
        </authorList>
    </citation>
    <scope>NUCLEOTIDE SEQUENCE [LARGE SCALE GENOMIC DNA]</scope>
    <source>
        <strain evidence="2 3">JCM 30728</strain>
    </source>
</reference>
<dbReference type="InterPro" id="IPR016477">
    <property type="entry name" value="Fructo-/Ketosamine-3-kinase"/>
</dbReference>
<dbReference type="GO" id="GO:0016301">
    <property type="term" value="F:kinase activity"/>
    <property type="evidence" value="ECO:0007669"/>
    <property type="project" value="UniProtKB-UniRule"/>
</dbReference>
<gene>
    <name evidence="2" type="ORF">G3T38_16365</name>
</gene>
<dbReference type="AlphaFoldDB" id="A0A6P0HNM0"/>
<keyword evidence="3" id="KW-1185">Reference proteome</keyword>
<evidence type="ECO:0000313" key="3">
    <source>
        <dbReference type="Proteomes" id="UP000468687"/>
    </source>
</evidence>
<protein>
    <submittedName>
        <fullName evidence="2">Phosphotransferase</fullName>
    </submittedName>
</protein>
<dbReference type="PIRSF" id="PIRSF006221">
    <property type="entry name" value="Ketosamine-3-kinase"/>
    <property type="match status" value="1"/>
</dbReference>
<keyword evidence="1" id="KW-0418">Kinase</keyword>
<comment type="similarity">
    <text evidence="1">Belongs to the fructosamine kinase family.</text>
</comment>
<organism evidence="2 3">
    <name type="scientific">Nocardioides zeae</name>
    <dbReference type="NCBI Taxonomy" id="1457234"/>
    <lineage>
        <taxon>Bacteria</taxon>
        <taxon>Bacillati</taxon>
        <taxon>Actinomycetota</taxon>
        <taxon>Actinomycetes</taxon>
        <taxon>Propionibacteriales</taxon>
        <taxon>Nocardioidaceae</taxon>
        <taxon>Nocardioides</taxon>
    </lineage>
</organism>
<evidence type="ECO:0000256" key="1">
    <source>
        <dbReference type="PIRNR" id="PIRNR006221"/>
    </source>
</evidence>
<evidence type="ECO:0000313" key="2">
    <source>
        <dbReference type="EMBL" id="NEN79844.1"/>
    </source>
</evidence>
<dbReference type="PANTHER" id="PTHR12149:SF8">
    <property type="entry name" value="PROTEIN-RIBULOSAMINE 3-KINASE"/>
    <property type="match status" value="1"/>
</dbReference>
<keyword evidence="1 2" id="KW-0808">Transferase</keyword>
<dbReference type="Proteomes" id="UP000468687">
    <property type="component" value="Unassembled WGS sequence"/>
</dbReference>
<dbReference type="RefSeq" id="WP_163773389.1">
    <property type="nucleotide sequence ID" value="NZ_JAAGXA010000012.1"/>
</dbReference>
<dbReference type="Gene3D" id="1.20.1270.240">
    <property type="match status" value="1"/>
</dbReference>
<dbReference type="SUPFAM" id="SSF56112">
    <property type="entry name" value="Protein kinase-like (PK-like)"/>
    <property type="match status" value="1"/>
</dbReference>
<sequence length="292" mass="30983">MTRQPLLARRAEALLGTAVSATSPVAGGDTSTSTRLRLADGRNALMKTHPGAPPGFFEAEARGLRWLAEVADGVPVPEILAAAEDCLLLRWIDPGRPTADAAAELGTRLARTHLAGAALGADEDGFIGRLPLPCRAPEGVSWAEFYAVRRVLPYLKLARDRGAVLPEDAARVEALLPRLAGLVPDEPPARLHGDLWNGNVLWGVGGTVHVLDPAAYGGHREVDLAMLSLFGLPHLRELTDAYEDASAALGRPLDEEWRDRLGVHQIFPLLVHAALFGGGYGARAGALAASYC</sequence>
<comment type="caution">
    <text evidence="2">The sequence shown here is derived from an EMBL/GenBank/DDBJ whole genome shotgun (WGS) entry which is preliminary data.</text>
</comment>
<accession>A0A6P0HNM0</accession>